<name>A0A3B0SZP5_9ZZZZ</name>
<gene>
    <name evidence="1" type="ORF">MNBD_BACTEROID03-2270</name>
</gene>
<dbReference type="AlphaFoldDB" id="A0A3B0SZP5"/>
<reference evidence="1" key="1">
    <citation type="submission" date="2018-06" db="EMBL/GenBank/DDBJ databases">
        <authorList>
            <person name="Zhirakovskaya E."/>
        </authorList>
    </citation>
    <scope>NUCLEOTIDE SEQUENCE</scope>
</reference>
<organism evidence="1">
    <name type="scientific">hydrothermal vent metagenome</name>
    <dbReference type="NCBI Taxonomy" id="652676"/>
    <lineage>
        <taxon>unclassified sequences</taxon>
        <taxon>metagenomes</taxon>
        <taxon>ecological metagenomes</taxon>
    </lineage>
</organism>
<protein>
    <submittedName>
        <fullName evidence="1">Uncharacterized protein</fullName>
    </submittedName>
</protein>
<proteinExistence type="predicted"/>
<dbReference type="SUPFAM" id="SSF48371">
    <property type="entry name" value="ARM repeat"/>
    <property type="match status" value="1"/>
</dbReference>
<dbReference type="EMBL" id="UOEL01000075">
    <property type="protein sequence ID" value="VAW11951.1"/>
    <property type="molecule type" value="Genomic_DNA"/>
</dbReference>
<evidence type="ECO:0000313" key="1">
    <source>
        <dbReference type="EMBL" id="VAW11951.1"/>
    </source>
</evidence>
<accession>A0A3B0SZP5</accession>
<sequence length="958" mass="110248">MITSELLLILLNEERNEQDRLESLLKLQDYLDQEDVITSLATLAKKEKSTEIRLALLTIIVKVEITNLKNKEGFLKILFHFSAMEKEEKLRLIAVNRLSDLAFQDNRIELLLAENLLHDTSEAVQVVCLSGLQKTGCKNGTAIDKLSLYAHKVTSYTAALFIELLEKLPLEQSERIIVSLLHPLNHVSLKALAIQKLRTYTSLQDATIQHVIAILLEDHSDDNLEQSILNLLGSRAMQDLSIVDTVIGNLQTDPESKDKLLWLLKRLSDASPNIVDKVKDLYKSTNSFSLKAAILRSLNETDALDMAEESLSDLSSYVRYQGLHYCAKNMGKDTQRIVQAMLRSIQNNADINLRRSIAIEISKVGYLDGVSQEMLLAYYSVEENPWVLEQLTKTLFLVPLRDDNKEVLLKAYIKTLHEAFFTEDLKNHVIDQLGGFQINNSSNAHTPELVQCLVSLMLQEVNIGNVKKLYDQYNKLESKDDEHIELVLLLFERFVHFYPTEPLNAWANELKHKIAGNKLVGEKADFLAKITGDNTFLTKKGALHTASSLVESIIASIRKSEYVIANGILQDAYRNRKIKKEEIVLLYKRLLQGFDKTGLIYNVLEILREQHLMTAEIVEISLDFINSYPNQYLTADLQYLLGSMGKNMPDYAQHLESRMTPQNYASFSSRTYNFHNNYDLQWNSTWRNIYANWTIGKLWSDLYPKISLLKFFNTQSGFGSMENQNLDYYILRELSRIPIKKEEIVGEQTISGEEVLLSIGNRMNQLRPNDASGSLYDRMLYVFTSQWERFTSLKIQPSAELGQCATKGYYVLYKRWKAYPDRVSHELLKMPLWIDFNLISELLKEDSTTFKEFFDPYYELIKTEAKHKVQNNRSPNREQPPQYRTMPAFHFSSITNYVTNATDFIITAKWPDDKNESQLLKESLTLIAKVWKTEVGDLVMKRLQLTAEGKRNEMLEQL</sequence>
<dbReference type="InterPro" id="IPR016024">
    <property type="entry name" value="ARM-type_fold"/>
</dbReference>